<dbReference type="Pfam" id="PF04313">
    <property type="entry name" value="HSDR_N"/>
    <property type="match status" value="1"/>
</dbReference>
<dbReference type="EC" id="3.1.21.3" evidence="3"/>
<dbReference type="InterPro" id="IPR040980">
    <property type="entry name" value="SWI2_SNF2"/>
</dbReference>
<dbReference type="InterPro" id="IPR055180">
    <property type="entry name" value="HsdR_RecA-like_helicase_dom_2"/>
</dbReference>
<dbReference type="PANTHER" id="PTHR30195">
    <property type="entry name" value="TYPE I SITE-SPECIFIC DEOXYRIBONUCLEASE PROTEIN SUBUNIT M AND R"/>
    <property type="match status" value="1"/>
</dbReference>
<proteinExistence type="inferred from homology"/>
<evidence type="ECO:0000256" key="3">
    <source>
        <dbReference type="ARBA" id="ARBA00012654"/>
    </source>
</evidence>
<evidence type="ECO:0000256" key="8">
    <source>
        <dbReference type="ARBA" id="ARBA00022801"/>
    </source>
</evidence>
<dbReference type="InterPro" id="IPR007409">
    <property type="entry name" value="Restrct_endonuc_type1_HsdR_N"/>
</dbReference>
<evidence type="ECO:0000256" key="4">
    <source>
        <dbReference type="ARBA" id="ARBA00022722"/>
    </source>
</evidence>
<keyword evidence="7 13" id="KW-0255">Endonuclease</keyword>
<evidence type="ECO:0000256" key="5">
    <source>
        <dbReference type="ARBA" id="ARBA00022741"/>
    </source>
</evidence>
<keyword evidence="6" id="KW-0680">Restriction system</keyword>
<comment type="caution">
    <text evidence="13">The sequence shown here is derived from an EMBL/GenBank/DDBJ whole genome shotgun (WGS) entry which is preliminary data.</text>
</comment>
<dbReference type="InterPro" id="IPR027417">
    <property type="entry name" value="P-loop_NTPase"/>
</dbReference>
<accession>A0ABS3Z214</accession>
<evidence type="ECO:0000313" key="14">
    <source>
        <dbReference type="Proteomes" id="UP000677244"/>
    </source>
</evidence>
<keyword evidence="9" id="KW-0067">ATP-binding</keyword>
<dbReference type="Gene3D" id="3.40.50.300">
    <property type="entry name" value="P-loop containing nucleotide triphosphate hydrolases"/>
    <property type="match status" value="2"/>
</dbReference>
<comment type="similarity">
    <text evidence="2">Belongs to the HsdR family.</text>
</comment>
<keyword evidence="8" id="KW-0378">Hydrolase</keyword>
<keyword evidence="11" id="KW-0175">Coiled coil</keyword>
<evidence type="ECO:0000256" key="10">
    <source>
        <dbReference type="ARBA" id="ARBA00023125"/>
    </source>
</evidence>
<dbReference type="CDD" id="cd22332">
    <property type="entry name" value="HsdR_N"/>
    <property type="match status" value="1"/>
</dbReference>
<evidence type="ECO:0000256" key="2">
    <source>
        <dbReference type="ARBA" id="ARBA00008598"/>
    </source>
</evidence>
<keyword evidence="4" id="KW-0540">Nuclease</keyword>
<dbReference type="GO" id="GO:0004519">
    <property type="term" value="F:endonuclease activity"/>
    <property type="evidence" value="ECO:0007669"/>
    <property type="project" value="UniProtKB-KW"/>
</dbReference>
<organism evidence="13 14">
    <name type="scientific">Niastella soli</name>
    <dbReference type="NCBI Taxonomy" id="2821487"/>
    <lineage>
        <taxon>Bacteria</taxon>
        <taxon>Pseudomonadati</taxon>
        <taxon>Bacteroidota</taxon>
        <taxon>Chitinophagia</taxon>
        <taxon>Chitinophagales</taxon>
        <taxon>Chitinophagaceae</taxon>
        <taxon>Niastella</taxon>
    </lineage>
</organism>
<dbReference type="PANTHER" id="PTHR30195:SF15">
    <property type="entry name" value="TYPE I RESTRICTION ENZYME HINDI ENDONUCLEASE SUBUNIT"/>
    <property type="match status" value="1"/>
</dbReference>
<gene>
    <name evidence="13" type="ORF">J7I42_28185</name>
</gene>
<evidence type="ECO:0000256" key="7">
    <source>
        <dbReference type="ARBA" id="ARBA00022759"/>
    </source>
</evidence>
<keyword evidence="10" id="KW-0238">DNA-binding</keyword>
<dbReference type="RefSeq" id="WP_209142531.1">
    <property type="nucleotide sequence ID" value="NZ_JAGHKO010000011.1"/>
</dbReference>
<dbReference type="InterPro" id="IPR051268">
    <property type="entry name" value="Type-I_R_enzyme_R_subunit"/>
</dbReference>
<dbReference type="PROSITE" id="PS51192">
    <property type="entry name" value="HELICASE_ATP_BIND_1"/>
    <property type="match status" value="1"/>
</dbReference>
<sequence length="1044" mass="121656">MSFNENSRVKIPALLHLMKLGYQYIPISQQNRRGDTNIFEDVFLESLIRINSGVAREEILRILDEVSLELDYEDLGRKFYQRLTATSGIKLIDFQNFNNNSFHITAELTAKNGDEEFRPDITILINGMPLAFVEVKKPHNKEGVIAERSRINARFKNKHFRRFANITQLMVFSNNMEYEDGIVEPVFGAFYATPAYADLQFNFFREDEDYPVKQKLRTISELEENAVLKDNNLLVIKHSPEFKTNKEPYTPTHRILTSLFSKERLAFLLRYAIAYVEEEIGLQKHIMRYPQLFATMAIAAKLAEGKRKGIIWHTQGSGKTALAFYNVKHLTDYYQKQNVIPKFYFIVDRLDLLIQASTEFVNRGLKVNQVNSRQAFIDDLQIAGAIHNDSGKAEITVVNIQKFSEDATVIKLPDYDINTQRIYFLDEAHRSYNPKGNYLANLINSDKNAVIIALTGTPLLKEVAKEYDSKLLFGNYIHKYYYNRSIADGYTLRLIREEIEGRFKKEMKVVIDQILEDTKLLKGDIKASDVYAKKPFAQGLLDYITKDLQEFRNYWQDKTLGGLVVCDSSKQAKMLFQLFEEQYGKQEIDASKLTESPAPYGEQEIDANKLPIAAEPAVPYGNPKKENLTAALILHDENDKTIRKDLIKAYKAGKIDLLFVYNMLLTGFDAKRLKKLYLARVIQDHNLLQTLTRVNRPYKKYQYGYVVDFADISEAFDRTNQLYFRELQEQLGDEMEMYSHLFKSEAEIRAEIENIKEILFHYDTENRELFSQQISQLTDKKELMLLVKALRTAKELKNLIALQGFEELGELVDFDVLNRLLIEAQNRLDNLNFIENIGHDDATQNLLDTALEDIIFQFIKVGEEELKLADELKEQLRKTREALQSNFDQVDPHFVSLKEELERIFKKKNLTETTQAEMVENLPLLRKIYDQAKELNRKNALLRAKYNNDEKYARVHKRLTEKGMLNAKEMQLHRALMQVKNEVDNKLEGQEDYLINEALFDRYLIRLVSQKFVMDEKLDLDTNTRQNISTLIGKEYFQLYHNRI</sequence>
<evidence type="ECO:0000256" key="6">
    <source>
        <dbReference type="ARBA" id="ARBA00022747"/>
    </source>
</evidence>
<evidence type="ECO:0000259" key="12">
    <source>
        <dbReference type="PROSITE" id="PS51192"/>
    </source>
</evidence>
<evidence type="ECO:0000256" key="9">
    <source>
        <dbReference type="ARBA" id="ARBA00022840"/>
    </source>
</evidence>
<dbReference type="Gene3D" id="3.90.1570.50">
    <property type="match status" value="1"/>
</dbReference>
<comment type="catalytic activity">
    <reaction evidence="1">
        <text>Endonucleolytic cleavage of DNA to give random double-stranded fragments with terminal 5'-phosphates, ATP is simultaneously hydrolyzed.</text>
        <dbReference type="EC" id="3.1.21.3"/>
    </reaction>
</comment>
<dbReference type="SUPFAM" id="SSF52540">
    <property type="entry name" value="P-loop containing nucleoside triphosphate hydrolases"/>
    <property type="match status" value="2"/>
</dbReference>
<keyword evidence="14" id="KW-1185">Reference proteome</keyword>
<reference evidence="13 14" key="1">
    <citation type="submission" date="2021-03" db="EMBL/GenBank/DDBJ databases">
        <title>Assistant Professor.</title>
        <authorList>
            <person name="Huq M.A."/>
        </authorList>
    </citation>
    <scope>NUCLEOTIDE SEQUENCE [LARGE SCALE GENOMIC DNA]</scope>
    <source>
        <strain evidence="13 14">MAH-29</strain>
    </source>
</reference>
<dbReference type="Pfam" id="PF18766">
    <property type="entry name" value="SWI2_SNF2"/>
    <property type="match status" value="1"/>
</dbReference>
<evidence type="ECO:0000313" key="13">
    <source>
        <dbReference type="EMBL" id="MBO9204199.1"/>
    </source>
</evidence>
<evidence type="ECO:0000256" key="1">
    <source>
        <dbReference type="ARBA" id="ARBA00000851"/>
    </source>
</evidence>
<feature type="coiled-coil region" evidence="11">
    <location>
        <begin position="859"/>
        <end position="889"/>
    </location>
</feature>
<dbReference type="InterPro" id="IPR014001">
    <property type="entry name" value="Helicase_ATP-bd"/>
</dbReference>
<protein>
    <recommendedName>
        <fullName evidence="3">type I site-specific deoxyribonuclease</fullName>
        <ecNumber evidence="3">3.1.21.3</ecNumber>
    </recommendedName>
</protein>
<dbReference type="Pfam" id="PF22679">
    <property type="entry name" value="T1R_D3-like"/>
    <property type="match status" value="1"/>
</dbReference>
<name>A0ABS3Z214_9BACT</name>
<dbReference type="EMBL" id="JAGHKO010000011">
    <property type="protein sequence ID" value="MBO9204199.1"/>
    <property type="molecule type" value="Genomic_DNA"/>
</dbReference>
<feature type="domain" description="Helicase ATP-binding" evidence="12">
    <location>
        <begin position="300"/>
        <end position="476"/>
    </location>
</feature>
<dbReference type="Proteomes" id="UP000677244">
    <property type="component" value="Unassembled WGS sequence"/>
</dbReference>
<keyword evidence="5" id="KW-0547">Nucleotide-binding</keyword>
<dbReference type="SMART" id="SM00487">
    <property type="entry name" value="DEXDc"/>
    <property type="match status" value="1"/>
</dbReference>
<evidence type="ECO:0000256" key="11">
    <source>
        <dbReference type="SAM" id="Coils"/>
    </source>
</evidence>